<dbReference type="OrthoDB" id="5427059at2759"/>
<dbReference type="Proteomes" id="UP000777438">
    <property type="component" value="Unassembled WGS sequence"/>
</dbReference>
<proteinExistence type="predicted"/>
<organism evidence="1 2">
    <name type="scientific">Thelonectria olida</name>
    <dbReference type="NCBI Taxonomy" id="1576542"/>
    <lineage>
        <taxon>Eukaryota</taxon>
        <taxon>Fungi</taxon>
        <taxon>Dikarya</taxon>
        <taxon>Ascomycota</taxon>
        <taxon>Pezizomycotina</taxon>
        <taxon>Sordariomycetes</taxon>
        <taxon>Hypocreomycetidae</taxon>
        <taxon>Hypocreales</taxon>
        <taxon>Nectriaceae</taxon>
        <taxon>Thelonectria</taxon>
    </lineage>
</organism>
<gene>
    <name evidence="1" type="ORF">B0T10DRAFT_585332</name>
</gene>
<dbReference type="EMBL" id="JAGPYM010000034">
    <property type="protein sequence ID" value="KAH6876620.1"/>
    <property type="molecule type" value="Genomic_DNA"/>
</dbReference>
<evidence type="ECO:0000313" key="2">
    <source>
        <dbReference type="Proteomes" id="UP000777438"/>
    </source>
</evidence>
<accession>A0A9P8VWP1</accession>
<keyword evidence="2" id="KW-1185">Reference proteome</keyword>
<dbReference type="AlphaFoldDB" id="A0A9P8VWP1"/>
<evidence type="ECO:0000313" key="1">
    <source>
        <dbReference type="EMBL" id="KAH6876620.1"/>
    </source>
</evidence>
<reference evidence="1 2" key="1">
    <citation type="journal article" date="2021" name="Nat. Commun.">
        <title>Genetic determinants of endophytism in the Arabidopsis root mycobiome.</title>
        <authorList>
            <person name="Mesny F."/>
            <person name="Miyauchi S."/>
            <person name="Thiergart T."/>
            <person name="Pickel B."/>
            <person name="Atanasova L."/>
            <person name="Karlsson M."/>
            <person name="Huettel B."/>
            <person name="Barry K.W."/>
            <person name="Haridas S."/>
            <person name="Chen C."/>
            <person name="Bauer D."/>
            <person name="Andreopoulos W."/>
            <person name="Pangilinan J."/>
            <person name="LaButti K."/>
            <person name="Riley R."/>
            <person name="Lipzen A."/>
            <person name="Clum A."/>
            <person name="Drula E."/>
            <person name="Henrissat B."/>
            <person name="Kohler A."/>
            <person name="Grigoriev I.V."/>
            <person name="Martin F.M."/>
            <person name="Hacquard S."/>
        </authorList>
    </citation>
    <scope>NUCLEOTIDE SEQUENCE [LARGE SCALE GENOMIC DNA]</scope>
    <source>
        <strain evidence="1 2">MPI-CAGE-CH-0241</strain>
    </source>
</reference>
<comment type="caution">
    <text evidence="1">The sequence shown here is derived from an EMBL/GenBank/DDBJ whole genome shotgun (WGS) entry which is preliminary data.</text>
</comment>
<sequence length="549" mass="63365">MTSQLSSLILQMPLHIVAECLGRLSSGQQLGSAILSHRIFYDAFKESRTSICHSIVKLGTRAIPDEVLPFAMALLEAQDVGPGDDEAVRQLAGRMHRDILKPRDQVSQLLRLSEPQLRQLGETHALIESLMEHLVEEALPAFISCLEPFDFHRPLQISHSEEVRLTRAFYRFQLTCDLALLRKDLSIEYAEWCDLFFNPFSHWVHEQMVCVAEFLGRKLFAAYEDVAAHAVEYGKECPAWELGLMHPDAHGHLLRGLPLLLAIVEAQTFEERLQLLPSTLTYQRKDFNGELDPSGWTCFRQFDPELEEYYTCSFQDEIELQDLNDDPERRDVLKCFFRPLDGKYDAEASGPHKTWFASRKYRVIGEILSSCFDANLRDIGYVLWDDTKIGSEDLQNIFDEYGKSPRLLGQLLYDWPEDKKGASQWERLDMLRAGGSGYWPGEGFDFSRITGLSESQKEEFVDLWTRSRRDLAARSSQAPQPSMATMRWNMENWTNMISERLREQEESIAWQNEYMDPEKYNGIEGLIYASYGLRKGDNIDTPEAFQRRE</sequence>
<protein>
    <submittedName>
        <fullName evidence="1">Uncharacterized protein</fullName>
    </submittedName>
</protein>
<name>A0A9P8VWP1_9HYPO</name>